<evidence type="ECO:0000256" key="9">
    <source>
        <dbReference type="ARBA" id="ARBA00023004"/>
    </source>
</evidence>
<dbReference type="CDD" id="cd03512">
    <property type="entry name" value="Alkane-hydroxylase"/>
    <property type="match status" value="1"/>
</dbReference>
<keyword evidence="8" id="KW-0560">Oxidoreductase</keyword>
<dbReference type="AlphaFoldDB" id="A0A2A4CT57"/>
<feature type="transmembrane region" description="Helical" evidence="12">
    <location>
        <begin position="95"/>
        <end position="114"/>
    </location>
</feature>
<comment type="subcellular location">
    <subcellularLocation>
        <location evidence="1">Cell inner membrane</location>
        <topology evidence="1">Multi-pass membrane protein</topology>
    </subcellularLocation>
</comment>
<keyword evidence="7 12" id="KW-1133">Transmembrane helix</keyword>
<dbReference type="OrthoDB" id="4759734at2"/>
<reference evidence="14 15" key="1">
    <citation type="submission" date="2017-09" db="EMBL/GenBank/DDBJ databases">
        <title>A multilocus sequence analysis scheme for characterization of bacteria in the genus Thioclava.</title>
        <authorList>
            <person name="Liu Y."/>
            <person name="Shao Z."/>
        </authorList>
    </citation>
    <scope>NUCLEOTIDE SEQUENCE [LARGE SCALE GENOMIC DNA]</scope>
    <source>
        <strain evidence="14 15">CAU 1312</strain>
    </source>
</reference>
<sequence length="397" mass="43307">MTSDQDPQDPAAPQGLRARLGALLSPETGAPTVQAFALVTLAPVPLLVLAAFFGGGFALAALLWIGGLTFALDRLLRRPVPDAPEGSDFPGADRLSQGLAGLHFVLLFLAIWSLSGDAGYGPVSWVLVFWAFGLFFGQVSNSNAHEMIHRSDKLTFNLGKWVYISLLFGHHTSAHRHVHHRFAATPDDPNTAALGESFWAFAPRAWIGSFVAGFEMERNLRAARLAQNAPAQTGALGDLMTHVTLARPYLEYVLGGLAFLVLMGQLFGLDGLLAYILLCLYAQIQLLLSDYVQHYGLERAALGNGRYAPTDERHSWDAPDPVSSLWMLNAPRHSDHHAHPARVYPALRLGQTDAPGRPILPRSLPAMATLALIPTLWRRVMDKRVLALRAQQKAATR</sequence>
<comment type="caution">
    <text evidence="14">The sequence shown here is derived from an EMBL/GenBank/DDBJ whole genome shotgun (WGS) entry which is preliminary data.</text>
</comment>
<evidence type="ECO:0000256" key="8">
    <source>
        <dbReference type="ARBA" id="ARBA00023002"/>
    </source>
</evidence>
<keyword evidence="5 12" id="KW-0812">Transmembrane</keyword>
<dbReference type="EMBL" id="NTJD01000002">
    <property type="protein sequence ID" value="PCD77540.1"/>
    <property type="molecule type" value="Genomic_DNA"/>
</dbReference>
<evidence type="ECO:0000313" key="14">
    <source>
        <dbReference type="EMBL" id="PCD77540.1"/>
    </source>
</evidence>
<evidence type="ECO:0000256" key="2">
    <source>
        <dbReference type="ARBA" id="ARBA00010823"/>
    </source>
</evidence>
<comment type="similarity">
    <text evidence="2">Belongs to the fatty acid desaturase type 1 family. AlkB subfamily.</text>
</comment>
<evidence type="ECO:0000256" key="11">
    <source>
        <dbReference type="ARBA" id="ARBA00023136"/>
    </source>
</evidence>
<dbReference type="Pfam" id="PF00487">
    <property type="entry name" value="FA_desaturase"/>
    <property type="match status" value="1"/>
</dbReference>
<feature type="transmembrane region" description="Helical" evidence="12">
    <location>
        <begin position="120"/>
        <end position="140"/>
    </location>
</feature>
<dbReference type="InterPro" id="IPR005804">
    <property type="entry name" value="FA_desaturase_dom"/>
</dbReference>
<feature type="transmembrane region" description="Helical" evidence="12">
    <location>
        <begin position="46"/>
        <end position="72"/>
    </location>
</feature>
<keyword evidence="11 12" id="KW-0472">Membrane</keyword>
<dbReference type="GO" id="GO:0006629">
    <property type="term" value="P:lipid metabolic process"/>
    <property type="evidence" value="ECO:0007669"/>
    <property type="project" value="InterPro"/>
</dbReference>
<evidence type="ECO:0000256" key="1">
    <source>
        <dbReference type="ARBA" id="ARBA00004429"/>
    </source>
</evidence>
<evidence type="ECO:0000256" key="4">
    <source>
        <dbReference type="ARBA" id="ARBA00022519"/>
    </source>
</evidence>
<dbReference type="InterPro" id="IPR033885">
    <property type="entry name" value="AlkB/XylM"/>
</dbReference>
<keyword evidence="4" id="KW-0997">Cell inner membrane</keyword>
<evidence type="ECO:0000256" key="6">
    <source>
        <dbReference type="ARBA" id="ARBA00022723"/>
    </source>
</evidence>
<dbReference type="GO" id="GO:0046872">
    <property type="term" value="F:metal ion binding"/>
    <property type="evidence" value="ECO:0007669"/>
    <property type="project" value="UniProtKB-KW"/>
</dbReference>
<organism evidence="14 15">
    <name type="scientific">Pseudothioclava arenosa</name>
    <dbReference type="NCBI Taxonomy" id="1795308"/>
    <lineage>
        <taxon>Bacteria</taxon>
        <taxon>Pseudomonadati</taxon>
        <taxon>Pseudomonadota</taxon>
        <taxon>Alphaproteobacteria</taxon>
        <taxon>Rhodobacterales</taxon>
        <taxon>Paracoccaceae</taxon>
        <taxon>Pseudothioclava</taxon>
    </lineage>
</organism>
<evidence type="ECO:0000259" key="13">
    <source>
        <dbReference type="Pfam" id="PF00487"/>
    </source>
</evidence>
<evidence type="ECO:0000256" key="5">
    <source>
        <dbReference type="ARBA" id="ARBA00022692"/>
    </source>
</evidence>
<evidence type="ECO:0000313" key="15">
    <source>
        <dbReference type="Proteomes" id="UP000243507"/>
    </source>
</evidence>
<keyword evidence="3" id="KW-1003">Cell membrane</keyword>
<dbReference type="PANTHER" id="PTHR38674:SF1">
    <property type="entry name" value="ALKANE 1-MONOOXYGENASE 1"/>
    <property type="match status" value="1"/>
</dbReference>
<dbReference type="GO" id="GO:0004497">
    <property type="term" value="F:monooxygenase activity"/>
    <property type="evidence" value="ECO:0007669"/>
    <property type="project" value="UniProtKB-KW"/>
</dbReference>
<dbReference type="GO" id="GO:0005886">
    <property type="term" value="C:plasma membrane"/>
    <property type="evidence" value="ECO:0007669"/>
    <property type="project" value="UniProtKB-SubCell"/>
</dbReference>
<accession>A0A2A4CT57</accession>
<evidence type="ECO:0000256" key="7">
    <source>
        <dbReference type="ARBA" id="ARBA00022989"/>
    </source>
</evidence>
<keyword evidence="15" id="KW-1185">Reference proteome</keyword>
<dbReference type="RefSeq" id="WP_096431091.1">
    <property type="nucleotide sequence ID" value="NZ_NTJD01000002.1"/>
</dbReference>
<evidence type="ECO:0000256" key="12">
    <source>
        <dbReference type="SAM" id="Phobius"/>
    </source>
</evidence>
<dbReference type="PANTHER" id="PTHR38674">
    <property type="entry name" value="ALKANE 1-MONOOXYGENASE 1"/>
    <property type="match status" value="1"/>
</dbReference>
<keyword evidence="9" id="KW-0408">Iron</keyword>
<dbReference type="Proteomes" id="UP000243507">
    <property type="component" value="Unassembled WGS sequence"/>
</dbReference>
<feature type="transmembrane region" description="Helical" evidence="12">
    <location>
        <begin position="249"/>
        <end position="267"/>
    </location>
</feature>
<keyword evidence="6" id="KW-0479">Metal-binding</keyword>
<feature type="domain" description="Fatty acid desaturase" evidence="13">
    <location>
        <begin position="125"/>
        <end position="349"/>
    </location>
</feature>
<proteinExistence type="inferred from homology"/>
<evidence type="ECO:0000256" key="10">
    <source>
        <dbReference type="ARBA" id="ARBA00023033"/>
    </source>
</evidence>
<evidence type="ECO:0000256" key="3">
    <source>
        <dbReference type="ARBA" id="ARBA00022475"/>
    </source>
</evidence>
<protein>
    <submittedName>
        <fullName evidence="14">Alkane 1-monooxygenase</fullName>
    </submittedName>
</protein>
<keyword evidence="10 14" id="KW-0503">Monooxygenase</keyword>
<gene>
    <name evidence="14" type="ORF">CLN94_03275</name>
</gene>
<name>A0A2A4CT57_9RHOB</name>